<name>A0A7W7N406_9CAUL</name>
<keyword evidence="1" id="KW-0812">Transmembrane</keyword>
<evidence type="ECO:0000313" key="2">
    <source>
        <dbReference type="EMBL" id="MBB4798918.1"/>
    </source>
</evidence>
<feature type="transmembrane region" description="Helical" evidence="1">
    <location>
        <begin position="6"/>
        <end position="26"/>
    </location>
</feature>
<keyword evidence="1" id="KW-0472">Membrane</keyword>
<gene>
    <name evidence="2" type="ORF">HNP32_002672</name>
</gene>
<organism evidence="2 3">
    <name type="scientific">Brevundimonas bullata</name>
    <dbReference type="NCBI Taxonomy" id="13160"/>
    <lineage>
        <taxon>Bacteria</taxon>
        <taxon>Pseudomonadati</taxon>
        <taxon>Pseudomonadota</taxon>
        <taxon>Alphaproteobacteria</taxon>
        <taxon>Caulobacterales</taxon>
        <taxon>Caulobacteraceae</taxon>
        <taxon>Brevundimonas</taxon>
    </lineage>
</organism>
<comment type="caution">
    <text evidence="2">The sequence shown here is derived from an EMBL/GenBank/DDBJ whole genome shotgun (WGS) entry which is preliminary data.</text>
</comment>
<evidence type="ECO:0000313" key="3">
    <source>
        <dbReference type="Proteomes" id="UP000539957"/>
    </source>
</evidence>
<feature type="transmembrane region" description="Helical" evidence="1">
    <location>
        <begin position="64"/>
        <end position="85"/>
    </location>
</feature>
<reference evidence="2 3" key="1">
    <citation type="submission" date="2020-08" db="EMBL/GenBank/DDBJ databases">
        <title>Functional genomics of gut bacteria from endangered species of beetles.</title>
        <authorList>
            <person name="Carlos-Shanley C."/>
        </authorList>
    </citation>
    <scope>NUCLEOTIDE SEQUENCE [LARGE SCALE GENOMIC DNA]</scope>
    <source>
        <strain evidence="2 3">S00123</strain>
    </source>
</reference>
<evidence type="ECO:0000256" key="1">
    <source>
        <dbReference type="SAM" id="Phobius"/>
    </source>
</evidence>
<sequence length="94" mass="10736">MIFSPVLFAFYVSWAVTGLGVALWIWSWVRVKDPIGRLRFQDCGVVLVFAAVLTRIVIQNREMTVFDWAMIFLGPLFIAAALWRLSRTQGLTKS</sequence>
<keyword evidence="3" id="KW-1185">Reference proteome</keyword>
<keyword evidence="1" id="KW-1133">Transmembrane helix</keyword>
<accession>A0A7W7N406</accession>
<dbReference type="Proteomes" id="UP000539957">
    <property type="component" value="Unassembled WGS sequence"/>
</dbReference>
<proteinExistence type="predicted"/>
<dbReference type="AlphaFoldDB" id="A0A7W7N406"/>
<protein>
    <submittedName>
        <fullName evidence="2">Uncharacterized protein</fullName>
    </submittedName>
</protein>
<dbReference type="RefSeq" id="WP_184271217.1">
    <property type="nucleotide sequence ID" value="NZ_JACHKY010000004.1"/>
</dbReference>
<dbReference type="EMBL" id="JACHKY010000004">
    <property type="protein sequence ID" value="MBB4798918.1"/>
    <property type="molecule type" value="Genomic_DNA"/>
</dbReference>